<dbReference type="Gene3D" id="3.40.50.300">
    <property type="entry name" value="P-loop containing nucleotide triphosphate hydrolases"/>
    <property type="match status" value="1"/>
</dbReference>
<evidence type="ECO:0000259" key="1">
    <source>
        <dbReference type="Pfam" id="PF13175"/>
    </source>
</evidence>
<dbReference type="EMBL" id="JACQCQ010000009">
    <property type="protein sequence ID" value="MBI3627515.1"/>
    <property type="molecule type" value="Genomic_DNA"/>
</dbReference>
<sequence length="609" mass="69325">MKLKKFKIKNYKSIVDSGDCYLTDTITILAGKNESGKTSILEALQDFDTDEKIRESAKPIKSPEAVPEISITFVVEKETLKEILEEIKSPVKATADVEFEIIKTFPDKYTFGETTLQSEIFGGKEIEKIQKSIKDKWEKIKLIRGKYEALAGNLFDFEFSNFENDKTLFTNFTSATTPNVTQITDEKERERFSKLLDEIQTDINNLANLLAAETKFLETLKQWIPNFILFNSFEDIFPNKIPFAELEKNEWIKDLSVISDLKIATIKGTDDRGKEKHKDDVNIKLNKDYEKFWTQDVSNLSVNWDSEHLYFWVKEDRYPYEPSLRSKGRQWHLAFYIKVSARASENTPNIILIDEPGLFLHAKAQEDILGKLEDSAKEVQLIFSTHSPYLLEADKLNRIRLIHRTNTEGTRIENKVHALADKETLTPILTAIGLELNAGISALDKKNNVIVEGPSDVFYLNAFKKTLNKNSVNFIFGGGCGNMPFVGTILHGWGGKVIYLYDNDQGKKDGEKNLKDNWLVSKDLILSVLGTAGSIEDIFSPSDFKQFVLNDVDKTYTGTNAEYVKKAKLDKVLLAKKFLETCQNGTSISLDKTTMDNINKLIENIEGKF</sequence>
<evidence type="ECO:0000313" key="3">
    <source>
        <dbReference type="Proteomes" id="UP000808388"/>
    </source>
</evidence>
<dbReference type="InterPro" id="IPR041685">
    <property type="entry name" value="AAA_GajA/Old/RecF-like"/>
</dbReference>
<comment type="caution">
    <text evidence="2">The sequence shown here is derived from an EMBL/GenBank/DDBJ whole genome shotgun (WGS) entry which is preliminary data.</text>
</comment>
<accession>A0A9D6LTR8</accession>
<proteinExistence type="predicted"/>
<dbReference type="SUPFAM" id="SSF52540">
    <property type="entry name" value="P-loop containing nucleoside triphosphate hydrolases"/>
    <property type="match status" value="1"/>
</dbReference>
<evidence type="ECO:0000313" key="2">
    <source>
        <dbReference type="EMBL" id="MBI3627515.1"/>
    </source>
</evidence>
<dbReference type="Pfam" id="PF13175">
    <property type="entry name" value="AAA_15"/>
    <property type="match status" value="1"/>
</dbReference>
<dbReference type="AlphaFoldDB" id="A0A9D6LTR8"/>
<reference evidence="2" key="1">
    <citation type="submission" date="2020-07" db="EMBL/GenBank/DDBJ databases">
        <title>Huge and variable diversity of episymbiotic CPR bacteria and DPANN archaea in groundwater ecosystems.</title>
        <authorList>
            <person name="He C.Y."/>
            <person name="Keren R."/>
            <person name="Whittaker M."/>
            <person name="Farag I.F."/>
            <person name="Doudna J."/>
            <person name="Cate J.H.D."/>
            <person name="Banfield J.F."/>
        </authorList>
    </citation>
    <scope>NUCLEOTIDE SEQUENCE</scope>
    <source>
        <strain evidence="2">NC_groundwater_972_Pr1_S-0.2um_49_27</strain>
    </source>
</reference>
<organism evidence="2 3">
    <name type="scientific">Candidatus Sungiibacteriota bacterium</name>
    <dbReference type="NCBI Taxonomy" id="2750080"/>
    <lineage>
        <taxon>Bacteria</taxon>
        <taxon>Candidatus Sungiibacteriota</taxon>
    </lineage>
</organism>
<dbReference type="PANTHER" id="PTHR43581">
    <property type="entry name" value="ATP/GTP PHOSPHATASE"/>
    <property type="match status" value="1"/>
</dbReference>
<dbReference type="Proteomes" id="UP000808388">
    <property type="component" value="Unassembled WGS sequence"/>
</dbReference>
<protein>
    <submittedName>
        <fullName evidence="2">AAA family ATPase</fullName>
    </submittedName>
</protein>
<name>A0A9D6LTR8_9BACT</name>
<feature type="domain" description="Endonuclease GajA/Old nuclease/RecF-like AAA" evidence="1">
    <location>
        <begin position="1"/>
        <end position="390"/>
    </location>
</feature>
<gene>
    <name evidence="2" type="ORF">HY220_02070</name>
</gene>
<dbReference type="InterPro" id="IPR051396">
    <property type="entry name" value="Bact_Antivir_Def_Nuclease"/>
</dbReference>
<dbReference type="PANTHER" id="PTHR43581:SF2">
    <property type="entry name" value="EXCINUCLEASE ATPASE SUBUNIT"/>
    <property type="match status" value="1"/>
</dbReference>
<dbReference type="InterPro" id="IPR027417">
    <property type="entry name" value="P-loop_NTPase"/>
</dbReference>